<feature type="domain" description="Integrase SAM-like N-terminal" evidence="2">
    <location>
        <begin position="1"/>
        <end position="46"/>
    </location>
</feature>
<dbReference type="Pfam" id="PF13495">
    <property type="entry name" value="Phage_int_SAM_4"/>
    <property type="match status" value="1"/>
</dbReference>
<protein>
    <submittedName>
        <fullName evidence="3">Phage integrase N-terminal SAM-like domain-containing protein</fullName>
    </submittedName>
</protein>
<dbReference type="InterPro" id="IPR010998">
    <property type="entry name" value="Integrase_recombinase_N"/>
</dbReference>
<evidence type="ECO:0000313" key="3">
    <source>
        <dbReference type="EMBL" id="QOV91263.1"/>
    </source>
</evidence>
<dbReference type="AlphaFoldDB" id="A0A7M2X0P7"/>
<keyword evidence="1" id="KW-0238">DNA-binding</keyword>
<dbReference type="GO" id="GO:0015074">
    <property type="term" value="P:DNA integration"/>
    <property type="evidence" value="ECO:0007669"/>
    <property type="project" value="InterPro"/>
</dbReference>
<sequence>MESFHRTAKLRHLAANTITCYRDWIEDFLRFHRVNGQWRHPRELRGPELGA</sequence>
<evidence type="ECO:0000259" key="2">
    <source>
        <dbReference type="Pfam" id="PF13495"/>
    </source>
</evidence>
<keyword evidence="4" id="KW-1185">Reference proteome</keyword>
<dbReference type="InterPro" id="IPR004107">
    <property type="entry name" value="Integrase_SAM-like_N"/>
</dbReference>
<dbReference type="Gene3D" id="1.10.150.130">
    <property type="match status" value="1"/>
</dbReference>
<organism evidence="3 4">
    <name type="scientific">Humisphaera borealis</name>
    <dbReference type="NCBI Taxonomy" id="2807512"/>
    <lineage>
        <taxon>Bacteria</taxon>
        <taxon>Pseudomonadati</taxon>
        <taxon>Planctomycetota</taxon>
        <taxon>Phycisphaerae</taxon>
        <taxon>Tepidisphaerales</taxon>
        <taxon>Tepidisphaeraceae</taxon>
        <taxon>Humisphaera</taxon>
    </lineage>
</organism>
<evidence type="ECO:0000256" key="1">
    <source>
        <dbReference type="ARBA" id="ARBA00023125"/>
    </source>
</evidence>
<dbReference type="KEGG" id="hbs:IPV69_07865"/>
<name>A0A7M2X0P7_9BACT</name>
<evidence type="ECO:0000313" key="4">
    <source>
        <dbReference type="Proteomes" id="UP000593765"/>
    </source>
</evidence>
<dbReference type="Proteomes" id="UP000593765">
    <property type="component" value="Chromosome"/>
</dbReference>
<dbReference type="RefSeq" id="WP_206294463.1">
    <property type="nucleotide sequence ID" value="NZ_CP063458.1"/>
</dbReference>
<proteinExistence type="predicted"/>
<dbReference type="GO" id="GO:0003677">
    <property type="term" value="F:DNA binding"/>
    <property type="evidence" value="ECO:0007669"/>
    <property type="project" value="UniProtKB-KW"/>
</dbReference>
<accession>A0A7M2X0P7</accession>
<reference evidence="3 4" key="1">
    <citation type="submission" date="2020-10" db="EMBL/GenBank/DDBJ databases">
        <title>Wide distribution of Phycisphaera-like planctomycetes from WD2101 soil group in peatlands and genome analysis of the first cultivated representative.</title>
        <authorList>
            <person name="Dedysh S.N."/>
            <person name="Beletsky A.V."/>
            <person name="Ivanova A."/>
            <person name="Kulichevskaya I.S."/>
            <person name="Suzina N.E."/>
            <person name="Philippov D.A."/>
            <person name="Rakitin A.L."/>
            <person name="Mardanov A.V."/>
            <person name="Ravin N.V."/>
        </authorList>
    </citation>
    <scope>NUCLEOTIDE SEQUENCE [LARGE SCALE GENOMIC DNA]</scope>
    <source>
        <strain evidence="3 4">M1803</strain>
    </source>
</reference>
<gene>
    <name evidence="3" type="ORF">IPV69_07865</name>
</gene>
<dbReference type="EMBL" id="CP063458">
    <property type="protein sequence ID" value="QOV91263.1"/>
    <property type="molecule type" value="Genomic_DNA"/>
</dbReference>